<keyword evidence="5 11" id="KW-0813">Transport</keyword>
<gene>
    <name evidence="13" type="ORF">SAMN02746041_02180</name>
</gene>
<dbReference type="GO" id="GO:0006865">
    <property type="term" value="P:amino acid transport"/>
    <property type="evidence" value="ECO:0007669"/>
    <property type="project" value="UniProtKB-KW"/>
</dbReference>
<name>A0A1W1XMC8_9BACT</name>
<evidence type="ECO:0000256" key="11">
    <source>
        <dbReference type="RuleBase" id="RU363032"/>
    </source>
</evidence>
<dbReference type="SUPFAM" id="SSF161098">
    <property type="entry name" value="MetI-like"/>
    <property type="match status" value="1"/>
</dbReference>
<dbReference type="PROSITE" id="PS50928">
    <property type="entry name" value="ABC_TM1"/>
    <property type="match status" value="1"/>
</dbReference>
<proteinExistence type="inferred from homology"/>
<dbReference type="Gene3D" id="1.10.3720.10">
    <property type="entry name" value="MetI-like"/>
    <property type="match status" value="1"/>
</dbReference>
<keyword evidence="8" id="KW-0029">Amino-acid transport</keyword>
<dbReference type="AlphaFoldDB" id="A0A1W1XMC8"/>
<dbReference type="EMBL" id="FWXF01000011">
    <property type="protein sequence ID" value="SMC25005.1"/>
    <property type="molecule type" value="Genomic_DNA"/>
</dbReference>
<reference evidence="13 14" key="1">
    <citation type="submission" date="2017-04" db="EMBL/GenBank/DDBJ databases">
        <authorList>
            <person name="Afonso C.L."/>
            <person name="Miller P.J."/>
            <person name="Scott M.A."/>
            <person name="Spackman E."/>
            <person name="Goraichik I."/>
            <person name="Dimitrov K.M."/>
            <person name="Suarez D.L."/>
            <person name="Swayne D.E."/>
        </authorList>
    </citation>
    <scope>NUCLEOTIDE SEQUENCE [LARGE SCALE GENOMIC DNA]</scope>
    <source>
        <strain evidence="13 14">DSM 13146</strain>
    </source>
</reference>
<feature type="transmembrane region" description="Helical" evidence="11">
    <location>
        <begin position="91"/>
        <end position="116"/>
    </location>
</feature>
<evidence type="ECO:0000259" key="12">
    <source>
        <dbReference type="PROSITE" id="PS50928"/>
    </source>
</evidence>
<organism evidence="13 14">
    <name type="scientific">Desulfacinum hydrothermale DSM 13146</name>
    <dbReference type="NCBI Taxonomy" id="1121390"/>
    <lineage>
        <taxon>Bacteria</taxon>
        <taxon>Pseudomonadati</taxon>
        <taxon>Thermodesulfobacteriota</taxon>
        <taxon>Syntrophobacteria</taxon>
        <taxon>Syntrophobacterales</taxon>
        <taxon>Syntrophobacteraceae</taxon>
        <taxon>Desulfacinum</taxon>
    </lineage>
</organism>
<comment type="function">
    <text evidence="1">Part of the binding-protein-dependent transport system for glutamine; probably responsible for the translocation of the substrate across the membrane.</text>
</comment>
<dbReference type="GO" id="GO:0022857">
    <property type="term" value="F:transmembrane transporter activity"/>
    <property type="evidence" value="ECO:0007669"/>
    <property type="project" value="InterPro"/>
</dbReference>
<evidence type="ECO:0000256" key="8">
    <source>
        <dbReference type="ARBA" id="ARBA00022970"/>
    </source>
</evidence>
<dbReference type="RefSeq" id="WP_084057909.1">
    <property type="nucleotide sequence ID" value="NZ_FWXF01000011.1"/>
</dbReference>
<evidence type="ECO:0000256" key="2">
    <source>
        <dbReference type="ARBA" id="ARBA00004429"/>
    </source>
</evidence>
<dbReference type="PANTHER" id="PTHR30614">
    <property type="entry name" value="MEMBRANE COMPONENT OF AMINO ACID ABC TRANSPORTER"/>
    <property type="match status" value="1"/>
</dbReference>
<comment type="similarity">
    <text evidence="3">Belongs to the binding-protein-dependent transport system permease family. HisMQ subfamily.</text>
</comment>
<feature type="transmembrane region" description="Helical" evidence="11">
    <location>
        <begin position="20"/>
        <end position="44"/>
    </location>
</feature>
<keyword evidence="9 11" id="KW-1133">Transmembrane helix</keyword>
<evidence type="ECO:0000256" key="1">
    <source>
        <dbReference type="ARBA" id="ARBA00003159"/>
    </source>
</evidence>
<evidence type="ECO:0000256" key="7">
    <source>
        <dbReference type="ARBA" id="ARBA00022692"/>
    </source>
</evidence>
<dbReference type="NCBIfam" id="TIGR01726">
    <property type="entry name" value="HEQRo_perm_3TM"/>
    <property type="match status" value="1"/>
</dbReference>
<dbReference type="InterPro" id="IPR035906">
    <property type="entry name" value="MetI-like_sf"/>
</dbReference>
<keyword evidence="6" id="KW-1003">Cell membrane</keyword>
<comment type="subcellular location">
    <subcellularLocation>
        <location evidence="2">Cell inner membrane</location>
        <topology evidence="2">Multi-pass membrane protein</topology>
    </subcellularLocation>
    <subcellularLocation>
        <location evidence="11">Cell membrane</location>
        <topology evidence="11">Multi-pass membrane protein</topology>
    </subcellularLocation>
</comment>
<evidence type="ECO:0000313" key="14">
    <source>
        <dbReference type="Proteomes" id="UP000192783"/>
    </source>
</evidence>
<keyword evidence="14" id="KW-1185">Reference proteome</keyword>
<feature type="transmembrane region" description="Helical" evidence="11">
    <location>
        <begin position="56"/>
        <end position="79"/>
    </location>
</feature>
<sequence length="222" mass="24645">MWLYYFQQLVHTFPFFLKGLWMTVAVSGLSLIMGTMIGFTAGIVRASRVPVLGKLLFVYVDFMRGTPFLVQVFIIFFILPEWGLQLEAFSAAVLALTLYAGAYICEIVSGGITAVPPGQSEAAKATGLNWFQRMRHVVLPQAMKTILPPLVGQYVLLVKDSSVVSVIGVTDVTRVGWFTVQRIPEGLMVFGLVGLLYFVVCYPLIRLANQLEKRLRVDFGGL</sequence>
<protein>
    <recommendedName>
        <fullName evidence="4">Putative glutamine transport system permease protein GlnP</fullName>
    </recommendedName>
</protein>
<dbReference type="Proteomes" id="UP000192783">
    <property type="component" value="Unassembled WGS sequence"/>
</dbReference>
<dbReference type="InterPro" id="IPR000515">
    <property type="entry name" value="MetI-like"/>
</dbReference>
<dbReference type="CDD" id="cd06261">
    <property type="entry name" value="TM_PBP2"/>
    <property type="match status" value="1"/>
</dbReference>
<dbReference type="InterPro" id="IPR043429">
    <property type="entry name" value="ArtM/GltK/GlnP/TcyL/YhdX-like"/>
</dbReference>
<keyword evidence="7 11" id="KW-0812">Transmembrane</keyword>
<feature type="domain" description="ABC transmembrane type-1" evidence="12">
    <location>
        <begin position="20"/>
        <end position="208"/>
    </location>
</feature>
<feature type="transmembrane region" description="Helical" evidence="11">
    <location>
        <begin position="187"/>
        <end position="205"/>
    </location>
</feature>
<evidence type="ECO:0000256" key="3">
    <source>
        <dbReference type="ARBA" id="ARBA00010072"/>
    </source>
</evidence>
<dbReference type="Pfam" id="PF00528">
    <property type="entry name" value="BPD_transp_1"/>
    <property type="match status" value="1"/>
</dbReference>
<dbReference type="STRING" id="1121390.SAMN02746041_02180"/>
<dbReference type="PANTHER" id="PTHR30614:SF20">
    <property type="entry name" value="GLUTAMINE TRANSPORT SYSTEM PERMEASE PROTEIN GLNP"/>
    <property type="match status" value="1"/>
</dbReference>
<evidence type="ECO:0000256" key="5">
    <source>
        <dbReference type="ARBA" id="ARBA00022448"/>
    </source>
</evidence>
<dbReference type="FunFam" id="1.10.3720.10:FF:000033">
    <property type="entry name" value="Polar amino acid ABC transporter permease"/>
    <property type="match status" value="1"/>
</dbReference>
<accession>A0A1W1XMC8</accession>
<dbReference type="InterPro" id="IPR010065">
    <property type="entry name" value="AA_ABC_transptr_permease_3TM"/>
</dbReference>
<evidence type="ECO:0000313" key="13">
    <source>
        <dbReference type="EMBL" id="SMC25005.1"/>
    </source>
</evidence>
<dbReference type="GO" id="GO:0043190">
    <property type="term" value="C:ATP-binding cassette (ABC) transporter complex"/>
    <property type="evidence" value="ECO:0007669"/>
    <property type="project" value="InterPro"/>
</dbReference>
<dbReference type="OrthoDB" id="5365894at2"/>
<keyword evidence="10 11" id="KW-0472">Membrane</keyword>
<evidence type="ECO:0000256" key="6">
    <source>
        <dbReference type="ARBA" id="ARBA00022475"/>
    </source>
</evidence>
<evidence type="ECO:0000256" key="10">
    <source>
        <dbReference type="ARBA" id="ARBA00023136"/>
    </source>
</evidence>
<evidence type="ECO:0000256" key="4">
    <source>
        <dbReference type="ARBA" id="ARBA00016506"/>
    </source>
</evidence>
<evidence type="ECO:0000256" key="9">
    <source>
        <dbReference type="ARBA" id="ARBA00022989"/>
    </source>
</evidence>